<evidence type="ECO:0000313" key="1">
    <source>
        <dbReference type="EMBL" id="CRL02256.1"/>
    </source>
</evidence>
<name>A0A1J1IQ18_9DIPT</name>
<dbReference type="AlphaFoldDB" id="A0A1J1IQ18"/>
<keyword evidence="2" id="KW-1185">Reference proteome</keyword>
<protein>
    <submittedName>
        <fullName evidence="1">CLUMA_CG015545, isoform A</fullName>
    </submittedName>
</protein>
<gene>
    <name evidence="1" type="ORF">CLUMA_CG015545</name>
</gene>
<proteinExistence type="predicted"/>
<dbReference type="EMBL" id="CVRI01000057">
    <property type="protein sequence ID" value="CRL02256.1"/>
    <property type="molecule type" value="Genomic_DNA"/>
</dbReference>
<reference evidence="1 2" key="1">
    <citation type="submission" date="2015-04" db="EMBL/GenBank/DDBJ databases">
        <authorList>
            <person name="Syromyatnikov M.Y."/>
            <person name="Popov V.N."/>
        </authorList>
    </citation>
    <scope>NUCLEOTIDE SEQUENCE [LARGE SCALE GENOMIC DNA]</scope>
</reference>
<dbReference type="Proteomes" id="UP000183832">
    <property type="component" value="Unassembled WGS sequence"/>
</dbReference>
<evidence type="ECO:0000313" key="2">
    <source>
        <dbReference type="Proteomes" id="UP000183832"/>
    </source>
</evidence>
<accession>A0A1J1IQ18</accession>
<organism evidence="1 2">
    <name type="scientific">Clunio marinus</name>
    <dbReference type="NCBI Taxonomy" id="568069"/>
    <lineage>
        <taxon>Eukaryota</taxon>
        <taxon>Metazoa</taxon>
        <taxon>Ecdysozoa</taxon>
        <taxon>Arthropoda</taxon>
        <taxon>Hexapoda</taxon>
        <taxon>Insecta</taxon>
        <taxon>Pterygota</taxon>
        <taxon>Neoptera</taxon>
        <taxon>Endopterygota</taxon>
        <taxon>Diptera</taxon>
        <taxon>Nematocera</taxon>
        <taxon>Chironomoidea</taxon>
        <taxon>Chironomidae</taxon>
        <taxon>Clunio</taxon>
    </lineage>
</organism>
<sequence>MTKLNLQHNKVDGMTIVYQPHSSKRKRLESLISQTKVTRLHITRQLMNLEKVFVLRLGHCQEVAFFIIN</sequence>